<feature type="transmembrane region" description="Helical" evidence="10">
    <location>
        <begin position="87"/>
        <end position="107"/>
    </location>
</feature>
<keyword evidence="2" id="KW-0813">Transport</keyword>
<sequence>MNAWTFLFIAGVCEIGWPLGFKLANDFLNLRWGFIAFSVVSMILSGFFLFLAQRHIPIGTAYAVWTGIGAVGTFIVGVFLFKDPLMVSRLLGISLIIAGVMILKFTVV</sequence>
<dbReference type="PANTHER" id="PTHR30561">
    <property type="entry name" value="SMR FAMILY PROTON-DEPENDENT DRUG EFFLUX TRANSPORTER SUGE"/>
    <property type="match status" value="1"/>
</dbReference>
<feature type="transmembrane region" description="Helical" evidence="10">
    <location>
        <begin position="34"/>
        <end position="52"/>
    </location>
</feature>
<evidence type="ECO:0000256" key="7">
    <source>
        <dbReference type="ARBA" id="ARBA00038151"/>
    </source>
</evidence>
<comment type="similarity">
    <text evidence="7">Belongs to the drug/metabolite transporter (DMT) superfamily. Small multidrug resistance (SMR) (TC 2.A.7.1) family. Gdx/SugE subfamily.</text>
</comment>
<dbReference type="InterPro" id="IPR045324">
    <property type="entry name" value="Small_multidrug_res"/>
</dbReference>
<evidence type="ECO:0000256" key="5">
    <source>
        <dbReference type="ARBA" id="ARBA00022989"/>
    </source>
</evidence>
<dbReference type="AlphaFoldDB" id="E8LKN2"/>
<keyword evidence="3" id="KW-1003">Cell membrane</keyword>
<dbReference type="eggNOG" id="COG2076">
    <property type="taxonomic scope" value="Bacteria"/>
</dbReference>
<evidence type="ECO:0000256" key="1">
    <source>
        <dbReference type="ARBA" id="ARBA00004651"/>
    </source>
</evidence>
<evidence type="ECO:0000313" key="12">
    <source>
        <dbReference type="Proteomes" id="UP000018458"/>
    </source>
</evidence>
<dbReference type="STRING" id="762983.HMPREF9444_01275"/>
<gene>
    <name evidence="11" type="ORF">HMPREF9444_01275</name>
</gene>
<dbReference type="GO" id="GO:1990961">
    <property type="term" value="P:xenobiotic detoxification by transmembrane export across the plasma membrane"/>
    <property type="evidence" value="ECO:0007669"/>
    <property type="project" value="UniProtKB-ARBA"/>
</dbReference>
<evidence type="ECO:0000256" key="10">
    <source>
        <dbReference type="SAM" id="Phobius"/>
    </source>
</evidence>
<dbReference type="Proteomes" id="UP000018458">
    <property type="component" value="Unassembled WGS sequence"/>
</dbReference>
<dbReference type="EMBL" id="AEVO01000065">
    <property type="protein sequence ID" value="EFY06912.1"/>
    <property type="molecule type" value="Genomic_DNA"/>
</dbReference>
<evidence type="ECO:0000256" key="3">
    <source>
        <dbReference type="ARBA" id="ARBA00022475"/>
    </source>
</evidence>
<name>E8LKN2_SUCHY</name>
<comment type="caution">
    <text evidence="11">The sequence shown here is derived from an EMBL/GenBank/DDBJ whole genome shotgun (WGS) entry which is preliminary data.</text>
</comment>
<dbReference type="InterPro" id="IPR000390">
    <property type="entry name" value="Small_drug/metabolite_transptr"/>
</dbReference>
<evidence type="ECO:0000256" key="2">
    <source>
        <dbReference type="ARBA" id="ARBA00022448"/>
    </source>
</evidence>
<dbReference type="RefSeq" id="WP_009143470.1">
    <property type="nucleotide sequence ID" value="NZ_GL831001.1"/>
</dbReference>
<dbReference type="GO" id="GO:0022857">
    <property type="term" value="F:transmembrane transporter activity"/>
    <property type="evidence" value="ECO:0007669"/>
    <property type="project" value="InterPro"/>
</dbReference>
<keyword evidence="6 10" id="KW-0472">Membrane</keyword>
<evidence type="ECO:0000256" key="9">
    <source>
        <dbReference type="RuleBase" id="RU003942"/>
    </source>
</evidence>
<evidence type="ECO:0000256" key="8">
    <source>
        <dbReference type="ARBA" id="ARBA00039168"/>
    </source>
</evidence>
<dbReference type="PANTHER" id="PTHR30561:SF0">
    <property type="entry name" value="GUANIDINIUM EXPORTER"/>
    <property type="match status" value="1"/>
</dbReference>
<keyword evidence="5 10" id="KW-1133">Transmembrane helix</keyword>
<feature type="transmembrane region" description="Helical" evidence="10">
    <location>
        <begin position="59"/>
        <end position="81"/>
    </location>
</feature>
<organism evidence="11 12">
    <name type="scientific">Succinatimonas hippei (strain DSM 22608 / JCM 16073 / KCTC 15190 / YIT 12066)</name>
    <dbReference type="NCBI Taxonomy" id="762983"/>
    <lineage>
        <taxon>Bacteria</taxon>
        <taxon>Pseudomonadati</taxon>
        <taxon>Pseudomonadota</taxon>
        <taxon>Gammaproteobacteria</taxon>
        <taxon>Aeromonadales</taxon>
        <taxon>Succinivibrionaceae</taxon>
        <taxon>Succinatimonas</taxon>
    </lineage>
</organism>
<dbReference type="GO" id="GO:0005886">
    <property type="term" value="C:plasma membrane"/>
    <property type="evidence" value="ECO:0007669"/>
    <property type="project" value="UniProtKB-SubCell"/>
</dbReference>
<evidence type="ECO:0000256" key="6">
    <source>
        <dbReference type="ARBA" id="ARBA00023136"/>
    </source>
</evidence>
<dbReference type="HOGENOM" id="CLU_133067_1_1_6"/>
<keyword evidence="4 9" id="KW-0812">Transmembrane</keyword>
<accession>E8LKN2</accession>
<dbReference type="Pfam" id="PF00893">
    <property type="entry name" value="Multi_Drug_Res"/>
    <property type="match status" value="1"/>
</dbReference>
<evidence type="ECO:0000256" key="4">
    <source>
        <dbReference type="ARBA" id="ARBA00022692"/>
    </source>
</evidence>
<dbReference type="SUPFAM" id="SSF103481">
    <property type="entry name" value="Multidrug resistance efflux transporter EmrE"/>
    <property type="match status" value="1"/>
</dbReference>
<protein>
    <recommendedName>
        <fullName evidence="8">Guanidinium exporter</fullName>
    </recommendedName>
</protein>
<dbReference type="FunFam" id="1.10.3730.20:FF:000001">
    <property type="entry name" value="Quaternary ammonium compound resistance transporter SugE"/>
    <property type="match status" value="1"/>
</dbReference>
<comment type="subcellular location">
    <subcellularLocation>
        <location evidence="1 9">Cell membrane</location>
        <topology evidence="1 9">Multi-pass membrane protein</topology>
    </subcellularLocation>
</comment>
<dbReference type="Gene3D" id="1.10.3730.20">
    <property type="match status" value="1"/>
</dbReference>
<dbReference type="InterPro" id="IPR037185">
    <property type="entry name" value="EmrE-like"/>
</dbReference>
<proteinExistence type="inferred from homology"/>
<keyword evidence="12" id="KW-1185">Reference proteome</keyword>
<evidence type="ECO:0000313" key="11">
    <source>
        <dbReference type="EMBL" id="EFY06912.1"/>
    </source>
</evidence>
<reference evidence="11 12" key="1">
    <citation type="submission" date="2011-01" db="EMBL/GenBank/DDBJ databases">
        <authorList>
            <person name="Weinstock G."/>
            <person name="Sodergren E."/>
            <person name="Clifton S."/>
            <person name="Fulton L."/>
            <person name="Fulton B."/>
            <person name="Courtney L."/>
            <person name="Fronick C."/>
            <person name="Harrison M."/>
            <person name="Strong C."/>
            <person name="Farmer C."/>
            <person name="Delahaunty K."/>
            <person name="Markovic C."/>
            <person name="Hall O."/>
            <person name="Minx P."/>
            <person name="Tomlinson C."/>
            <person name="Mitreva M."/>
            <person name="Hou S."/>
            <person name="Chen J."/>
            <person name="Wollam A."/>
            <person name="Pepin K.H."/>
            <person name="Johnson M."/>
            <person name="Bhonagiri V."/>
            <person name="Zhang X."/>
            <person name="Suruliraj S."/>
            <person name="Warren W."/>
            <person name="Chinwalla A."/>
            <person name="Mardis E.R."/>
            <person name="Wilson R.K."/>
        </authorList>
    </citation>
    <scope>NUCLEOTIDE SEQUENCE [LARGE SCALE GENOMIC DNA]</scope>
    <source>
        <strain evidence="12">DSM 22608 / JCM 16073 / KCTC 15190 / YIT 12066</strain>
    </source>
</reference>
<dbReference type="OrthoDB" id="9808638at2"/>